<name>A0A8W8LFP3_MAGGI</name>
<organism evidence="3 4">
    <name type="scientific">Magallana gigas</name>
    <name type="common">Pacific oyster</name>
    <name type="synonym">Crassostrea gigas</name>
    <dbReference type="NCBI Taxonomy" id="29159"/>
    <lineage>
        <taxon>Eukaryota</taxon>
        <taxon>Metazoa</taxon>
        <taxon>Spiralia</taxon>
        <taxon>Lophotrochozoa</taxon>
        <taxon>Mollusca</taxon>
        <taxon>Bivalvia</taxon>
        <taxon>Autobranchia</taxon>
        <taxon>Pteriomorphia</taxon>
        <taxon>Ostreida</taxon>
        <taxon>Ostreoidea</taxon>
        <taxon>Ostreidae</taxon>
        <taxon>Magallana</taxon>
    </lineage>
</organism>
<feature type="region of interest" description="Disordered" evidence="1">
    <location>
        <begin position="1"/>
        <end position="35"/>
    </location>
</feature>
<dbReference type="InterPro" id="IPR013087">
    <property type="entry name" value="Znf_C2H2_type"/>
</dbReference>
<keyword evidence="4" id="KW-1185">Reference proteome</keyword>
<dbReference type="PANTHER" id="PTHR33845">
    <property type="entry name" value="C2H2-TYPE DOMAIN-CONTAINING PROTEIN"/>
    <property type="match status" value="1"/>
</dbReference>
<protein>
    <recommendedName>
        <fullName evidence="2">C2H2-type domain-containing protein</fullName>
    </recommendedName>
</protein>
<sequence length="796" mass="89883">MSNADSQGSLWLPNSQDTDTSEHMDNPDIPHHDNSMKRKALDNFLQSCGLSPVKKQLKINWNLSSERTQYDYSMKTKQIFEQVVNVLAPGQGSHLLDSVMNSNPSTSSDNTLEILSTAYDLSSDWGTQRQIFVRSRVVEQYQTFCRESGISDVASDRSYMRILQAIEPNIRKSMKGLDNYAADGAKGIDDLKKIVNVLGKQLKGKEWEDGILLQLSNCKQYLKLDYKMHISLESEIPDHCCQFALSSDSGEYSVAMCSHSHDAACANCNDLYHVIEGIKQAAGEVEFESEDQKDDIQYSLSQSVKALEEWKKHLLRSVNQDRARSHVIENLSDGEVLIERDWAMKLLPMMYRESQSKWFAKRGMNWHITVGTYIINGVLHSHTIVHIFDNANQDAVTSNAILKDSVLKLKEKNQNLTKAFTRSDNAGCFHSVEAIFCIPLLNQVSALKVVQVDFADPQGGKSICDRRAAHIKGSIRNYVNEGNNVTTSNEFLSAVIKSNIKNVQVVTATPPCGIIVKKAVKIKDITTLNKFQYHDDHVLAFKQYQIGKGVKIINTSVHIYDNFPSVTILKSNSTDDVVKVPKPIAATEDINPAVSNRMSNDNDTNTQIADNSSFIFTCPEPHCLLTFMRYGNLSNHLDKGDHQCKTELKSLSDKSKVEYVRQIDTKQSMLVRSSINPSAECSTLVRGWALKNKRSVKRFSSEQIGFLKEMFQKGEMTGHKYDPEEVSVMMRTIKKNGKRRFSQDLFLTPSQISSFFSRLSIEKRKSAQNSYESEDFVAEEYENNIIDARSLTINMN</sequence>
<accession>A0A8W8LFP3</accession>
<feature type="domain" description="C2H2-type" evidence="2">
    <location>
        <begin position="618"/>
        <end position="642"/>
    </location>
</feature>
<evidence type="ECO:0000313" key="3">
    <source>
        <dbReference type="EnsemblMetazoa" id="G27859.1:cds"/>
    </source>
</evidence>
<evidence type="ECO:0000259" key="2">
    <source>
        <dbReference type="PROSITE" id="PS00028"/>
    </source>
</evidence>
<feature type="compositionally biased region" description="Polar residues" evidence="1">
    <location>
        <begin position="1"/>
        <end position="18"/>
    </location>
</feature>
<dbReference type="PROSITE" id="PS00028">
    <property type="entry name" value="ZINC_FINGER_C2H2_1"/>
    <property type="match status" value="1"/>
</dbReference>
<proteinExistence type="predicted"/>
<dbReference type="Proteomes" id="UP000005408">
    <property type="component" value="Unassembled WGS sequence"/>
</dbReference>
<evidence type="ECO:0000313" key="4">
    <source>
        <dbReference type="Proteomes" id="UP000005408"/>
    </source>
</evidence>
<dbReference type="AlphaFoldDB" id="A0A8W8LFP3"/>
<reference evidence="3" key="1">
    <citation type="submission" date="2022-08" db="UniProtKB">
        <authorList>
            <consortium name="EnsemblMetazoa"/>
        </authorList>
    </citation>
    <scope>IDENTIFICATION</scope>
    <source>
        <strain evidence="3">05x7-T-G4-1.051#20</strain>
    </source>
</reference>
<dbReference type="PANTHER" id="PTHR33845:SF1">
    <property type="entry name" value="C2H2-TYPE DOMAIN-CONTAINING PROTEIN"/>
    <property type="match status" value="1"/>
</dbReference>
<evidence type="ECO:0000256" key="1">
    <source>
        <dbReference type="SAM" id="MobiDB-lite"/>
    </source>
</evidence>
<dbReference type="EnsemblMetazoa" id="G27859.1">
    <property type="protein sequence ID" value="G27859.1:cds"/>
    <property type="gene ID" value="G27859"/>
</dbReference>
<feature type="compositionally biased region" description="Basic and acidic residues" evidence="1">
    <location>
        <begin position="20"/>
        <end position="35"/>
    </location>
</feature>